<dbReference type="EMBL" id="KN847317">
    <property type="protein sequence ID" value="KIW61987.1"/>
    <property type="molecule type" value="Genomic_DNA"/>
</dbReference>
<accession>A0A0D2DI73</accession>
<keyword evidence="2" id="KW-1185">Reference proteome</keyword>
<reference evidence="1 2" key="1">
    <citation type="submission" date="2015-01" db="EMBL/GenBank/DDBJ databases">
        <title>The Genome Sequence of Exophiala xenobiotica CBS118157.</title>
        <authorList>
            <consortium name="The Broad Institute Genomics Platform"/>
            <person name="Cuomo C."/>
            <person name="de Hoog S."/>
            <person name="Gorbushina A."/>
            <person name="Stielow B."/>
            <person name="Teixiera M."/>
            <person name="Abouelleil A."/>
            <person name="Chapman S.B."/>
            <person name="Priest M."/>
            <person name="Young S.K."/>
            <person name="Wortman J."/>
            <person name="Nusbaum C."/>
            <person name="Birren B."/>
        </authorList>
    </citation>
    <scope>NUCLEOTIDE SEQUENCE [LARGE SCALE GENOMIC DNA]</scope>
    <source>
        <strain evidence="1 2">CBS 118157</strain>
    </source>
</reference>
<dbReference type="RefSeq" id="XP_013322571.1">
    <property type="nucleotide sequence ID" value="XM_013467117.1"/>
</dbReference>
<sequence>MCHSKQPLCSHAIQHSLNTVIDAPFPLQRGEITPLADSIRYLESRNEETTEVMTSRPLESEIPSSLHNPPACQNHHILQSIPGHPPIYCLPRILSTPNVQDALL</sequence>
<dbReference type="AlphaFoldDB" id="A0A0D2DI73"/>
<name>A0A0D2DI73_9EURO</name>
<dbReference type="GeneID" id="25323951"/>
<evidence type="ECO:0000313" key="2">
    <source>
        <dbReference type="Proteomes" id="UP000054342"/>
    </source>
</evidence>
<dbReference type="Proteomes" id="UP000054342">
    <property type="component" value="Unassembled WGS sequence"/>
</dbReference>
<gene>
    <name evidence="1" type="ORF">PV05_02043</name>
</gene>
<protein>
    <submittedName>
        <fullName evidence="1">Uncharacterized protein</fullName>
    </submittedName>
</protein>
<organism evidence="1 2">
    <name type="scientific">Exophiala xenobiotica</name>
    <dbReference type="NCBI Taxonomy" id="348802"/>
    <lineage>
        <taxon>Eukaryota</taxon>
        <taxon>Fungi</taxon>
        <taxon>Dikarya</taxon>
        <taxon>Ascomycota</taxon>
        <taxon>Pezizomycotina</taxon>
        <taxon>Eurotiomycetes</taxon>
        <taxon>Chaetothyriomycetidae</taxon>
        <taxon>Chaetothyriales</taxon>
        <taxon>Herpotrichiellaceae</taxon>
        <taxon>Exophiala</taxon>
    </lineage>
</organism>
<proteinExistence type="predicted"/>
<evidence type="ECO:0000313" key="1">
    <source>
        <dbReference type="EMBL" id="KIW61987.1"/>
    </source>
</evidence>
<dbReference type="HOGENOM" id="CLU_2250199_0_0_1"/>